<organism evidence="1 2">
    <name type="scientific">Phytophthora sojae (strain P6497)</name>
    <name type="common">Soybean stem and root rot agent</name>
    <name type="synonym">Phytophthora megasperma f. sp. glycines</name>
    <dbReference type="NCBI Taxonomy" id="1094619"/>
    <lineage>
        <taxon>Eukaryota</taxon>
        <taxon>Sar</taxon>
        <taxon>Stramenopiles</taxon>
        <taxon>Oomycota</taxon>
        <taxon>Peronosporomycetes</taxon>
        <taxon>Peronosporales</taxon>
        <taxon>Peronosporaceae</taxon>
        <taxon>Phytophthora</taxon>
    </lineage>
</organism>
<evidence type="ECO:0000313" key="2">
    <source>
        <dbReference type="Proteomes" id="UP000002640"/>
    </source>
</evidence>
<dbReference type="SMR" id="G4YHW0"/>
<dbReference type="EMBL" id="JH159151">
    <property type="protein sequence ID" value="EGZ29687.1"/>
    <property type="molecule type" value="Genomic_DNA"/>
</dbReference>
<name>G4YHW0_PHYSP</name>
<dbReference type="KEGG" id="psoj:PHYSODRAFT_294720"/>
<accession>G4YHW0</accession>
<dbReference type="Proteomes" id="UP000002640">
    <property type="component" value="Unassembled WGS sequence"/>
</dbReference>
<dbReference type="GeneID" id="20641138"/>
<protein>
    <submittedName>
        <fullName evidence="1">Uncharacterized protein</fullName>
    </submittedName>
</protein>
<keyword evidence="2" id="KW-1185">Reference proteome</keyword>
<dbReference type="InParanoid" id="G4YHW0"/>
<sequence length="450" mass="51420">MKTKEGFAYSSTVNHSACTLDRQASNQDSPHHHQPSATALDRWDFLSPWFEQLRGHLMIIPNGHLVVLNTEDIRYRRHILEPQHVDPSQPKQHEPSHWRTREALELLVLVHSVNNLAWQKLLLHRCAFRFSDEVDAFDANDDNVDANLERDFLAEDKKFALQLEHDREAPRFTFIVTVGIQKPGNPSTVVQWRDFFLSHKSNYEPRRGIYQESTSTEERGDRGRDLRRDLLPGGSYRYAEHVAQVRGLVDEMKSYYAKEMRAGSGMGKTISECANTFTYRLDSMSLDVVGVTLSEVCVTRLLDLVSTGIPIKRMDVNLNRRCRGGNYFVTREALAMLLTGLLVAPLRPLQQRVHSIEHLSVTCDDDTPWHCDALSATLAAARLRWGQSGSRADSGPGTTRPSVKANWTCSQERYCTRGGTLPLRVEKIWKSQRNDEKYTTPRKQCHPMLV</sequence>
<evidence type="ECO:0000313" key="1">
    <source>
        <dbReference type="EMBL" id="EGZ29687.1"/>
    </source>
</evidence>
<gene>
    <name evidence="1" type="ORF">PHYSODRAFT_294720</name>
</gene>
<dbReference type="AlphaFoldDB" id="G4YHW0"/>
<proteinExistence type="predicted"/>
<reference evidence="1 2" key="1">
    <citation type="journal article" date="2006" name="Science">
        <title>Phytophthora genome sequences uncover evolutionary origins and mechanisms of pathogenesis.</title>
        <authorList>
            <person name="Tyler B.M."/>
            <person name="Tripathy S."/>
            <person name="Zhang X."/>
            <person name="Dehal P."/>
            <person name="Jiang R.H."/>
            <person name="Aerts A."/>
            <person name="Arredondo F.D."/>
            <person name="Baxter L."/>
            <person name="Bensasson D."/>
            <person name="Beynon J.L."/>
            <person name="Chapman J."/>
            <person name="Damasceno C.M."/>
            <person name="Dorrance A.E."/>
            <person name="Dou D."/>
            <person name="Dickerman A.W."/>
            <person name="Dubchak I.L."/>
            <person name="Garbelotto M."/>
            <person name="Gijzen M."/>
            <person name="Gordon S.G."/>
            <person name="Govers F."/>
            <person name="Grunwald N.J."/>
            <person name="Huang W."/>
            <person name="Ivors K.L."/>
            <person name="Jones R.W."/>
            <person name="Kamoun S."/>
            <person name="Krampis K."/>
            <person name="Lamour K.H."/>
            <person name="Lee M.K."/>
            <person name="McDonald W.H."/>
            <person name="Medina M."/>
            <person name="Meijer H.J."/>
            <person name="Nordberg E.K."/>
            <person name="Maclean D.J."/>
            <person name="Ospina-Giraldo M.D."/>
            <person name="Morris P.F."/>
            <person name="Phuntumart V."/>
            <person name="Putnam N.H."/>
            <person name="Rash S."/>
            <person name="Rose J.K."/>
            <person name="Sakihama Y."/>
            <person name="Salamov A.A."/>
            <person name="Savidor A."/>
            <person name="Scheuring C.F."/>
            <person name="Smith B.M."/>
            <person name="Sobral B.W."/>
            <person name="Terry A."/>
            <person name="Torto-Alalibo T.A."/>
            <person name="Win J."/>
            <person name="Xu Z."/>
            <person name="Zhang H."/>
            <person name="Grigoriev I.V."/>
            <person name="Rokhsar D.S."/>
            <person name="Boore J.L."/>
        </authorList>
    </citation>
    <scope>NUCLEOTIDE SEQUENCE [LARGE SCALE GENOMIC DNA]</scope>
    <source>
        <strain evidence="1 2">P6497</strain>
    </source>
</reference>
<dbReference type="RefSeq" id="XP_009516962.1">
    <property type="nucleotide sequence ID" value="XM_009518667.1"/>
</dbReference>